<dbReference type="EMBL" id="PKPP01001620">
    <property type="protein sequence ID" value="PWA81189.1"/>
    <property type="molecule type" value="Genomic_DNA"/>
</dbReference>
<reference evidence="1 2" key="1">
    <citation type="journal article" date="2018" name="Mol. Plant">
        <title>The genome of Artemisia annua provides insight into the evolution of Asteraceae family and artemisinin biosynthesis.</title>
        <authorList>
            <person name="Shen Q."/>
            <person name="Zhang L."/>
            <person name="Liao Z."/>
            <person name="Wang S."/>
            <person name="Yan T."/>
            <person name="Shi P."/>
            <person name="Liu M."/>
            <person name="Fu X."/>
            <person name="Pan Q."/>
            <person name="Wang Y."/>
            <person name="Lv Z."/>
            <person name="Lu X."/>
            <person name="Zhang F."/>
            <person name="Jiang W."/>
            <person name="Ma Y."/>
            <person name="Chen M."/>
            <person name="Hao X."/>
            <person name="Li L."/>
            <person name="Tang Y."/>
            <person name="Lv G."/>
            <person name="Zhou Y."/>
            <person name="Sun X."/>
            <person name="Brodelius P.E."/>
            <person name="Rose J.K.C."/>
            <person name="Tang K."/>
        </authorList>
    </citation>
    <scope>NUCLEOTIDE SEQUENCE [LARGE SCALE GENOMIC DNA]</scope>
    <source>
        <strain evidence="2">cv. Huhao1</strain>
        <tissue evidence="1">Leaf</tissue>
    </source>
</reference>
<organism evidence="1 2">
    <name type="scientific">Artemisia annua</name>
    <name type="common">Sweet wormwood</name>
    <dbReference type="NCBI Taxonomy" id="35608"/>
    <lineage>
        <taxon>Eukaryota</taxon>
        <taxon>Viridiplantae</taxon>
        <taxon>Streptophyta</taxon>
        <taxon>Embryophyta</taxon>
        <taxon>Tracheophyta</taxon>
        <taxon>Spermatophyta</taxon>
        <taxon>Magnoliopsida</taxon>
        <taxon>eudicotyledons</taxon>
        <taxon>Gunneridae</taxon>
        <taxon>Pentapetalae</taxon>
        <taxon>asterids</taxon>
        <taxon>campanulids</taxon>
        <taxon>Asterales</taxon>
        <taxon>Asteraceae</taxon>
        <taxon>Asteroideae</taxon>
        <taxon>Anthemideae</taxon>
        <taxon>Artemisiinae</taxon>
        <taxon>Artemisia</taxon>
    </lineage>
</organism>
<dbReference type="AlphaFoldDB" id="A0A2U1P616"/>
<comment type="caution">
    <text evidence="1">The sequence shown here is derived from an EMBL/GenBank/DDBJ whole genome shotgun (WGS) entry which is preliminary data.</text>
</comment>
<keyword evidence="2" id="KW-1185">Reference proteome</keyword>
<accession>A0A2U1P616</accession>
<name>A0A2U1P616_ARTAN</name>
<evidence type="ECO:0000313" key="2">
    <source>
        <dbReference type="Proteomes" id="UP000245207"/>
    </source>
</evidence>
<sequence length="101" mass="11360">MIDKDVCSPADKIQLRKLKELLKVVKDGNPIGAQDDINEGRLSLENEKLLKIAKEVLTVEDSLGALESINEDDISPVDKIQLRAAKEALREFYKEGNPYEH</sequence>
<proteinExistence type="predicted"/>
<evidence type="ECO:0000313" key="1">
    <source>
        <dbReference type="EMBL" id="PWA81189.1"/>
    </source>
</evidence>
<protein>
    <submittedName>
        <fullName evidence="1">Uncharacterized protein</fullName>
    </submittedName>
</protein>
<dbReference type="Proteomes" id="UP000245207">
    <property type="component" value="Unassembled WGS sequence"/>
</dbReference>
<gene>
    <name evidence="1" type="ORF">CTI12_AA189180</name>
</gene>